<dbReference type="Gene3D" id="1.10.510.10">
    <property type="entry name" value="Transferase(Phosphotransferase) domain 1"/>
    <property type="match status" value="1"/>
</dbReference>
<dbReference type="Proteomes" id="UP001054837">
    <property type="component" value="Unassembled WGS sequence"/>
</dbReference>
<gene>
    <name evidence="2" type="primary">Haspin_1</name>
    <name evidence="2" type="ORF">CDAR_442941</name>
</gene>
<reference evidence="2 3" key="1">
    <citation type="submission" date="2021-06" db="EMBL/GenBank/DDBJ databases">
        <title>Caerostris darwini draft genome.</title>
        <authorList>
            <person name="Kono N."/>
            <person name="Arakawa K."/>
        </authorList>
    </citation>
    <scope>NUCLEOTIDE SEQUENCE [LARGE SCALE GENOMIC DNA]</scope>
</reference>
<dbReference type="SMART" id="SM01331">
    <property type="entry name" value="DUF3635"/>
    <property type="match status" value="1"/>
</dbReference>
<sequence length="113" mass="13267">MNLAYLTNVEDEEADPTLMNHNNIYSMMKEELREDFNTFKPITNIWWLAHILYNVHSMMKDQLGQRASDVDRIALYALQRLKDNVLHYTSAMDFLRAEVFEVSDSEFTDSTAL</sequence>
<protein>
    <recommendedName>
        <fullName evidence="1">Serine/threonine-protein kinase haspin C-terminal domain-containing protein</fullName>
    </recommendedName>
</protein>
<accession>A0AAV4VN78</accession>
<proteinExistence type="predicted"/>
<dbReference type="InterPro" id="IPR024604">
    <property type="entry name" value="GSG2_C"/>
</dbReference>
<evidence type="ECO:0000313" key="3">
    <source>
        <dbReference type="Proteomes" id="UP001054837"/>
    </source>
</evidence>
<organism evidence="2 3">
    <name type="scientific">Caerostris darwini</name>
    <dbReference type="NCBI Taxonomy" id="1538125"/>
    <lineage>
        <taxon>Eukaryota</taxon>
        <taxon>Metazoa</taxon>
        <taxon>Ecdysozoa</taxon>
        <taxon>Arthropoda</taxon>
        <taxon>Chelicerata</taxon>
        <taxon>Arachnida</taxon>
        <taxon>Araneae</taxon>
        <taxon>Araneomorphae</taxon>
        <taxon>Entelegynae</taxon>
        <taxon>Araneoidea</taxon>
        <taxon>Araneidae</taxon>
        <taxon>Caerostris</taxon>
    </lineage>
</organism>
<evidence type="ECO:0000313" key="2">
    <source>
        <dbReference type="EMBL" id="GIY71588.1"/>
    </source>
</evidence>
<dbReference type="AlphaFoldDB" id="A0AAV4VN78"/>
<feature type="domain" description="Serine/threonine-protein kinase haspin C-terminal" evidence="1">
    <location>
        <begin position="16"/>
        <end position="101"/>
    </location>
</feature>
<dbReference type="EMBL" id="BPLQ01013365">
    <property type="protein sequence ID" value="GIY71588.1"/>
    <property type="molecule type" value="Genomic_DNA"/>
</dbReference>
<evidence type="ECO:0000259" key="1">
    <source>
        <dbReference type="SMART" id="SM01331"/>
    </source>
</evidence>
<comment type="caution">
    <text evidence="2">The sequence shown here is derived from an EMBL/GenBank/DDBJ whole genome shotgun (WGS) entry which is preliminary data.</text>
</comment>
<name>A0AAV4VN78_9ARAC</name>
<keyword evidence="3" id="KW-1185">Reference proteome</keyword>